<dbReference type="Pfam" id="PF00855">
    <property type="entry name" value="PWWP"/>
    <property type="match status" value="1"/>
</dbReference>
<dbReference type="CDD" id="cd05162">
    <property type="entry name" value="PWWP"/>
    <property type="match status" value="1"/>
</dbReference>
<feature type="region of interest" description="Disordered" evidence="1">
    <location>
        <begin position="279"/>
        <end position="316"/>
    </location>
</feature>
<accession>A0ABD2VKT3</accession>
<protein>
    <recommendedName>
        <fullName evidence="2">PWWP domain-containing protein</fullName>
    </recommendedName>
</protein>
<evidence type="ECO:0000256" key="1">
    <source>
        <dbReference type="SAM" id="MobiDB-lite"/>
    </source>
</evidence>
<dbReference type="InterPro" id="IPR052657">
    <property type="entry name" value="PDP_family_Arabidopsis"/>
</dbReference>
<evidence type="ECO:0000313" key="3">
    <source>
        <dbReference type="EMBL" id="KAL3380246.1"/>
    </source>
</evidence>
<reference evidence="3 4" key="1">
    <citation type="submission" date="2024-05" db="EMBL/GenBank/DDBJ databases">
        <title>De novo assembly of an allotetraploid wild potato.</title>
        <authorList>
            <person name="Hosaka A.J."/>
        </authorList>
    </citation>
    <scope>NUCLEOTIDE SEQUENCE [LARGE SCALE GENOMIC DNA]</scope>
    <source>
        <tissue evidence="3">Young leaves</tissue>
    </source>
</reference>
<keyword evidence="4" id="KW-1185">Reference proteome</keyword>
<dbReference type="EMBL" id="JBJKTR010000001">
    <property type="protein sequence ID" value="KAL3380246.1"/>
    <property type="molecule type" value="Genomic_DNA"/>
</dbReference>
<dbReference type="PANTHER" id="PTHR10688">
    <property type="entry name" value="PWWP DOMAIN-CONTAINING PROTEIN"/>
    <property type="match status" value="1"/>
</dbReference>
<gene>
    <name evidence="3" type="ORF">AABB24_000741</name>
</gene>
<dbReference type="Gene3D" id="2.30.30.140">
    <property type="match status" value="1"/>
</dbReference>
<feature type="compositionally biased region" description="Basic and acidic residues" evidence="1">
    <location>
        <begin position="302"/>
        <end position="316"/>
    </location>
</feature>
<dbReference type="PANTHER" id="PTHR10688:SF20">
    <property type="entry name" value="PWWP DOMAIN-CONTAINING PROTEIN"/>
    <property type="match status" value="1"/>
</dbReference>
<dbReference type="InterPro" id="IPR000313">
    <property type="entry name" value="PWWP_dom"/>
</dbReference>
<name>A0ABD2VKT3_9SOLN</name>
<comment type="caution">
    <text evidence="3">The sequence shown here is derived from an EMBL/GenBank/DDBJ whole genome shotgun (WGS) entry which is preliminary data.</text>
</comment>
<feature type="compositionally biased region" description="Basic residues" evidence="1">
    <location>
        <begin position="291"/>
        <end position="301"/>
    </location>
</feature>
<proteinExistence type="predicted"/>
<evidence type="ECO:0000313" key="4">
    <source>
        <dbReference type="Proteomes" id="UP001627284"/>
    </source>
</evidence>
<dbReference type="SMART" id="SM00293">
    <property type="entry name" value="PWWP"/>
    <property type="match status" value="1"/>
</dbReference>
<feature type="domain" description="PWWP" evidence="2">
    <location>
        <begin position="55"/>
        <end position="116"/>
    </location>
</feature>
<dbReference type="Proteomes" id="UP001627284">
    <property type="component" value="Unassembled WGS sequence"/>
</dbReference>
<organism evidence="3 4">
    <name type="scientific">Solanum stoloniferum</name>
    <dbReference type="NCBI Taxonomy" id="62892"/>
    <lineage>
        <taxon>Eukaryota</taxon>
        <taxon>Viridiplantae</taxon>
        <taxon>Streptophyta</taxon>
        <taxon>Embryophyta</taxon>
        <taxon>Tracheophyta</taxon>
        <taxon>Spermatophyta</taxon>
        <taxon>Magnoliopsida</taxon>
        <taxon>eudicotyledons</taxon>
        <taxon>Gunneridae</taxon>
        <taxon>Pentapetalae</taxon>
        <taxon>asterids</taxon>
        <taxon>lamiids</taxon>
        <taxon>Solanales</taxon>
        <taxon>Solanaceae</taxon>
        <taxon>Solanoideae</taxon>
        <taxon>Solaneae</taxon>
        <taxon>Solanum</taxon>
    </lineage>
</organism>
<sequence length="691" mass="78325">MRNKKSVECLQIQSSLKMESDKSKGTGPGSMDMYSLVKFRLTSLKEEESNNIFGVGDLVWGKVMSHPWWPGQIYDESLIPSPVCDAKRDGSVLVAFYGDYSYAWLDHNQIIPFEPHFEEKSNKSKIQTFFVAVEEAIDELKKRAVLGLTCSCLGYFQPTRIEGLYKVDVSGYAPGTIYSSKLIKKSRDGFHPHGMFSFVKKLAMSPRSLPNSVYGIINIAKVTTYRKAVFEENDDTYDQAFDEFEKGVDTYVQTFGVKASSSEDPVEFSKDGNQCTDGAKSFEYQGDSSKKSCKRETKRKRREESPPDDQGREGKFRMDAFFDHLVTKSGEETEKHNELNDYGAELGNVTDAIKHLKQSPSTFYEESYFPDEHEKTNKKQTLFNCQDEEELRGFKSLHMTKKYGDQTLWTLQGDDVDIQSTLSVESEKKFTEEPEWKAEPTMLVIKFSPQTMLPTASELKAKFGYFGPFDESALRISWGSATCQIVFLNKCNAQAAYDYAVQSRSLFNSDVNYHLIDFDGSEKLMGECFDDIQSFKSEPHHMSFQELPLQFDTEMKPLPKENSKCRADVEEKAFLKSNTDTKSIVCDYPEVDVKVNIDSENSSVVLSEILCASSPVSSSIQYKHKVDCLDETVVAINAKYSMDEGWKSHYQQNLSAISTSDLSLQLADLFQKCNEILGGIDESQNQFSNQS</sequence>
<dbReference type="AlphaFoldDB" id="A0ABD2VKT3"/>
<dbReference type="PROSITE" id="PS50812">
    <property type="entry name" value="PWWP"/>
    <property type="match status" value="1"/>
</dbReference>
<evidence type="ECO:0000259" key="2">
    <source>
        <dbReference type="PROSITE" id="PS50812"/>
    </source>
</evidence>
<dbReference type="SUPFAM" id="SSF63748">
    <property type="entry name" value="Tudor/PWWP/MBT"/>
    <property type="match status" value="1"/>
</dbReference>